<proteinExistence type="predicted"/>
<name>A0A3R7K6B0_9TRYP</name>
<protein>
    <recommendedName>
        <fullName evidence="5">Secreted protein</fullName>
    </recommendedName>
</protein>
<dbReference type="GeneID" id="40322368"/>
<dbReference type="RefSeq" id="XP_029224291.1">
    <property type="nucleotide sequence ID" value="XM_029375600.1"/>
</dbReference>
<feature type="region of interest" description="Disordered" evidence="1">
    <location>
        <begin position="128"/>
        <end position="148"/>
    </location>
</feature>
<keyword evidence="4" id="KW-1185">Reference proteome</keyword>
<evidence type="ECO:0000313" key="3">
    <source>
        <dbReference type="EMBL" id="RNF00662.1"/>
    </source>
</evidence>
<sequence length="148" mass="16161">MPAGEGRAAAWAALPLRAVLGVRCASLPPLPCGRRALRVCGCIAFRRGAVSCSDAGGSEGPPLVCRFRLRLRRLRPVRPRRVAKRPLAEFTCWALCVFASWRALRRRPSSFFSSSLRVSSRLVSSAPSRLSGWRHNMPPQRGGVSSPP</sequence>
<evidence type="ECO:0000256" key="2">
    <source>
        <dbReference type="SAM" id="SignalP"/>
    </source>
</evidence>
<keyword evidence="2" id="KW-0732">Signal</keyword>
<dbReference type="AlphaFoldDB" id="A0A3R7K6B0"/>
<feature type="chain" id="PRO_5018631812" description="Secreted protein" evidence="2">
    <location>
        <begin position="25"/>
        <end position="148"/>
    </location>
</feature>
<dbReference type="Proteomes" id="UP000284403">
    <property type="component" value="Unassembled WGS sequence"/>
</dbReference>
<gene>
    <name evidence="3" type="ORF">Tco025E_08757</name>
</gene>
<evidence type="ECO:0000256" key="1">
    <source>
        <dbReference type="SAM" id="MobiDB-lite"/>
    </source>
</evidence>
<reference evidence="3 4" key="1">
    <citation type="journal article" date="2018" name="BMC Genomics">
        <title>Genomic comparison of Trypanosoma conorhini and Trypanosoma rangeli to Trypanosoma cruzi strains of high and low virulence.</title>
        <authorList>
            <person name="Bradwell K.R."/>
            <person name="Koparde V.N."/>
            <person name="Matveyev A.V."/>
            <person name="Serrano M.G."/>
            <person name="Alves J.M."/>
            <person name="Parikh H."/>
            <person name="Huang B."/>
            <person name="Lee V."/>
            <person name="Espinosa-Alvarez O."/>
            <person name="Ortiz P.A."/>
            <person name="Costa-Martins A.G."/>
            <person name="Teixeira M.M."/>
            <person name="Buck G.A."/>
        </authorList>
    </citation>
    <scope>NUCLEOTIDE SEQUENCE [LARGE SCALE GENOMIC DNA]</scope>
    <source>
        <strain evidence="3 4">025E</strain>
    </source>
</reference>
<evidence type="ECO:0008006" key="5">
    <source>
        <dbReference type="Google" id="ProtNLM"/>
    </source>
</evidence>
<accession>A0A3R7K6B0</accession>
<evidence type="ECO:0000313" key="4">
    <source>
        <dbReference type="Proteomes" id="UP000284403"/>
    </source>
</evidence>
<comment type="caution">
    <text evidence="3">The sequence shown here is derived from an EMBL/GenBank/DDBJ whole genome shotgun (WGS) entry which is preliminary data.</text>
</comment>
<feature type="signal peptide" evidence="2">
    <location>
        <begin position="1"/>
        <end position="24"/>
    </location>
</feature>
<organism evidence="3 4">
    <name type="scientific">Trypanosoma conorhini</name>
    <dbReference type="NCBI Taxonomy" id="83891"/>
    <lineage>
        <taxon>Eukaryota</taxon>
        <taxon>Discoba</taxon>
        <taxon>Euglenozoa</taxon>
        <taxon>Kinetoplastea</taxon>
        <taxon>Metakinetoplastina</taxon>
        <taxon>Trypanosomatida</taxon>
        <taxon>Trypanosomatidae</taxon>
        <taxon>Trypanosoma</taxon>
    </lineage>
</organism>
<dbReference type="EMBL" id="MKKU01000870">
    <property type="protein sequence ID" value="RNF00662.1"/>
    <property type="molecule type" value="Genomic_DNA"/>
</dbReference>